<feature type="compositionally biased region" description="Basic and acidic residues" evidence="1">
    <location>
        <begin position="10"/>
        <end position="28"/>
    </location>
</feature>
<dbReference type="EMBL" id="CAJPDQ010000002">
    <property type="protein sequence ID" value="CAF9905366.1"/>
    <property type="molecule type" value="Genomic_DNA"/>
</dbReference>
<evidence type="ECO:0000256" key="1">
    <source>
        <dbReference type="SAM" id="MobiDB-lite"/>
    </source>
</evidence>
<keyword evidence="3" id="KW-1185">Reference proteome</keyword>
<feature type="region of interest" description="Disordered" evidence="1">
    <location>
        <begin position="399"/>
        <end position="558"/>
    </location>
</feature>
<dbReference type="OrthoDB" id="5369841at2759"/>
<gene>
    <name evidence="2" type="ORF">GOMPHAMPRED_003132</name>
</gene>
<dbReference type="InterPro" id="IPR021109">
    <property type="entry name" value="Peptidase_aspartic_dom_sf"/>
</dbReference>
<feature type="compositionally biased region" description="Polar residues" evidence="1">
    <location>
        <begin position="142"/>
        <end position="152"/>
    </location>
</feature>
<accession>A0A8H3EDY6</accession>
<comment type="caution">
    <text evidence="2">The sequence shown here is derived from an EMBL/GenBank/DDBJ whole genome shotgun (WGS) entry which is preliminary data.</text>
</comment>
<feature type="compositionally biased region" description="Basic and acidic residues" evidence="1">
    <location>
        <begin position="342"/>
        <end position="359"/>
    </location>
</feature>
<dbReference type="AlphaFoldDB" id="A0A8H3EDY6"/>
<organism evidence="2 3">
    <name type="scientific">Gomphillus americanus</name>
    <dbReference type="NCBI Taxonomy" id="1940652"/>
    <lineage>
        <taxon>Eukaryota</taxon>
        <taxon>Fungi</taxon>
        <taxon>Dikarya</taxon>
        <taxon>Ascomycota</taxon>
        <taxon>Pezizomycotina</taxon>
        <taxon>Lecanoromycetes</taxon>
        <taxon>OSLEUM clade</taxon>
        <taxon>Ostropomycetidae</taxon>
        <taxon>Ostropales</taxon>
        <taxon>Graphidaceae</taxon>
        <taxon>Gomphilloideae</taxon>
        <taxon>Gomphillus</taxon>
    </lineage>
</organism>
<feature type="compositionally biased region" description="Polar residues" evidence="1">
    <location>
        <begin position="521"/>
        <end position="537"/>
    </location>
</feature>
<sequence>MKSVFSTQADHTDRLSRLERKLEEDNRVKSVWGSSSPFPSALGGTPQHDPGYNPAAEAFKSFDQEQNNNLLGSLHIDGDDEPRRGASRANSVRFDESALQGQGGHFGHTSRSSSEFFPLRTGGGLGGVSMLERSSSHKSDGRQSSTHSTRLNSLALDSRSPALEGISNMGPPPGLLLLGPHPSIIRCWLDSNFSNDSLLYAAVCTGSHTSMISSRIAQKLGLFGSKGRLYKASLTVYFPEATISQASMRAVDLIPQVPSISADFEVLDVAENDDSIQVIIGSDVLRIKNADVSFSQERVTLFDDEHRKLAIPLVRPENPNTFQRLRTSSNNPVPTGLSTTQARRDSGNDGDRYWDEAKHNHSSLSTTAPLAIPTETIPMPISTTLKLNTSLDEPLLETPALSRHVIEPQKETTNGIRSSTPTREKEAAMWGNWRRDANPSSATEATFSSVASNANSQSSTRGRGMKVLRPSRSTQPRSTSTEQSVVNTDPAPPRWPEPQSNRGAPSITSESGDSRLASPRRSFSSDTRNPFSNSTQKPRPANPVGGASAFGWLNSGQK</sequence>
<feature type="compositionally biased region" description="Low complexity" evidence="1">
    <location>
        <begin position="470"/>
        <end position="484"/>
    </location>
</feature>
<protein>
    <recommendedName>
        <fullName evidence="4">Ubiquitin carboxyl-terminal hydrolase 19</fullName>
    </recommendedName>
</protein>
<dbReference type="Proteomes" id="UP000664169">
    <property type="component" value="Unassembled WGS sequence"/>
</dbReference>
<feature type="region of interest" description="Disordered" evidence="1">
    <location>
        <begin position="320"/>
        <end position="361"/>
    </location>
</feature>
<evidence type="ECO:0008006" key="4">
    <source>
        <dbReference type="Google" id="ProtNLM"/>
    </source>
</evidence>
<feature type="region of interest" description="Disordered" evidence="1">
    <location>
        <begin position="70"/>
        <end position="154"/>
    </location>
</feature>
<feature type="region of interest" description="Disordered" evidence="1">
    <location>
        <begin position="1"/>
        <end position="55"/>
    </location>
</feature>
<reference evidence="2" key="1">
    <citation type="submission" date="2021-03" db="EMBL/GenBank/DDBJ databases">
        <authorList>
            <person name="Tagirdzhanova G."/>
        </authorList>
    </citation>
    <scope>NUCLEOTIDE SEQUENCE</scope>
</reference>
<feature type="compositionally biased region" description="Polar residues" evidence="1">
    <location>
        <begin position="320"/>
        <end position="341"/>
    </location>
</feature>
<feature type="compositionally biased region" description="Polar residues" evidence="1">
    <location>
        <begin position="498"/>
        <end position="511"/>
    </location>
</feature>
<feature type="compositionally biased region" description="Polar residues" evidence="1">
    <location>
        <begin position="438"/>
        <end position="447"/>
    </location>
</feature>
<feature type="compositionally biased region" description="Basic and acidic residues" evidence="1">
    <location>
        <begin position="422"/>
        <end position="437"/>
    </location>
</feature>
<feature type="compositionally biased region" description="Low complexity" evidence="1">
    <location>
        <begin position="448"/>
        <end position="459"/>
    </location>
</feature>
<evidence type="ECO:0000313" key="3">
    <source>
        <dbReference type="Proteomes" id="UP000664169"/>
    </source>
</evidence>
<feature type="compositionally biased region" description="Polar residues" evidence="1">
    <location>
        <begin position="411"/>
        <end position="421"/>
    </location>
</feature>
<dbReference type="Gene3D" id="2.40.70.10">
    <property type="entry name" value="Acid Proteases"/>
    <property type="match status" value="1"/>
</dbReference>
<evidence type="ECO:0000313" key="2">
    <source>
        <dbReference type="EMBL" id="CAF9905366.1"/>
    </source>
</evidence>
<name>A0A8H3EDY6_9LECA</name>
<proteinExistence type="predicted"/>